<evidence type="ECO:0000313" key="13">
    <source>
        <dbReference type="Proteomes" id="UP001337655"/>
    </source>
</evidence>
<comment type="subunit">
    <text evidence="3">Heterodimer of a catalytic heavy chain and a regulatory light chain.</text>
</comment>
<keyword evidence="13" id="KW-1185">Reference proteome</keyword>
<gene>
    <name evidence="12" type="ORF">LTR77_004985</name>
</gene>
<dbReference type="GeneID" id="89926329"/>
<evidence type="ECO:0000256" key="7">
    <source>
        <dbReference type="ARBA" id="ARBA00031154"/>
    </source>
</evidence>
<name>A0AAV9PBG7_9PEZI</name>
<dbReference type="PANTHER" id="PTHR13295:SF4">
    <property type="entry name" value="GLUTAMATE--CYSTEINE LIGASE REGULATORY SUBUNIT"/>
    <property type="match status" value="1"/>
</dbReference>
<sequence length="331" mass="36516">MKLILSTSNLLDAGSSIRRDPTQKSNAELVSSFRANFAAHSHPQTNGSSSNGVSKQPPSRTNYKAWTHMAPDGRQELECPKLDFEHSALQEEREQYDITVKLFYLPGAPTENRATQTKEAVKLVLKELHMPSIDLLIISFPGIYFDEEEDCPDKISTRGPVEAEPEPLESQIETWKTLEALHEEGVVKKLGIAEFGHDRLVSFLERTTIRPSVDQINLRDCCSVPKKLLVLAKSRGIELLVHNDSSNVLPRGTLRELLGPGDEGAGVLAEPTKTGEKRKSLHGEQVKNGDADGEGLKGEVQPLWVVKYTAVVKNRGVVENKGYFAVAELSG</sequence>
<proteinExistence type="inferred from homology"/>
<dbReference type="PANTHER" id="PTHR13295">
    <property type="entry name" value="GLUTAMATE CYSTEINE LIGASE REGULATORY SUBUNIT"/>
    <property type="match status" value="1"/>
</dbReference>
<accession>A0AAV9PBG7</accession>
<dbReference type="EMBL" id="JAVRRT010000007">
    <property type="protein sequence ID" value="KAK5170398.1"/>
    <property type="molecule type" value="Genomic_DNA"/>
</dbReference>
<dbReference type="InterPro" id="IPR023210">
    <property type="entry name" value="NADP_OxRdtase_dom"/>
</dbReference>
<dbReference type="GO" id="GO:0035226">
    <property type="term" value="F:glutamate-cysteine ligase catalytic subunit binding"/>
    <property type="evidence" value="ECO:0007669"/>
    <property type="project" value="InterPro"/>
</dbReference>
<feature type="domain" description="NADP-dependent oxidoreductase" evidence="11">
    <location>
        <begin position="90"/>
        <end position="241"/>
    </location>
</feature>
<evidence type="ECO:0000256" key="3">
    <source>
        <dbReference type="ARBA" id="ARBA00011532"/>
    </source>
</evidence>
<evidence type="ECO:0000256" key="5">
    <source>
        <dbReference type="ARBA" id="ARBA00023002"/>
    </source>
</evidence>
<dbReference type="GO" id="GO:0017109">
    <property type="term" value="C:glutamate-cysteine ligase complex"/>
    <property type="evidence" value="ECO:0007669"/>
    <property type="project" value="TreeGrafter"/>
</dbReference>
<dbReference type="Pfam" id="PF00248">
    <property type="entry name" value="Aldo_ket_red"/>
    <property type="match status" value="1"/>
</dbReference>
<feature type="compositionally biased region" description="Basic and acidic residues" evidence="10">
    <location>
        <begin position="273"/>
        <end position="294"/>
    </location>
</feature>
<evidence type="ECO:0000256" key="9">
    <source>
        <dbReference type="ARBA" id="ARBA00032926"/>
    </source>
</evidence>
<evidence type="ECO:0000256" key="6">
    <source>
        <dbReference type="ARBA" id="ARBA00030406"/>
    </source>
</evidence>
<dbReference type="GO" id="GO:0006750">
    <property type="term" value="P:glutathione biosynthetic process"/>
    <property type="evidence" value="ECO:0007669"/>
    <property type="project" value="UniProtKB-KW"/>
</dbReference>
<dbReference type="Gene3D" id="3.20.20.100">
    <property type="entry name" value="NADP-dependent oxidoreductase domain"/>
    <property type="match status" value="1"/>
</dbReference>
<evidence type="ECO:0000256" key="2">
    <source>
        <dbReference type="ARBA" id="ARBA00008612"/>
    </source>
</evidence>
<dbReference type="RefSeq" id="XP_064659596.1">
    <property type="nucleotide sequence ID" value="XM_064802235.1"/>
</dbReference>
<dbReference type="InterPro" id="IPR032963">
    <property type="entry name" value="Gclm"/>
</dbReference>
<feature type="region of interest" description="Disordered" evidence="10">
    <location>
        <begin position="260"/>
        <end position="294"/>
    </location>
</feature>
<keyword evidence="5" id="KW-0560">Oxidoreductase</keyword>
<dbReference type="Proteomes" id="UP001337655">
    <property type="component" value="Unassembled WGS sequence"/>
</dbReference>
<dbReference type="AlphaFoldDB" id="A0AAV9PBG7"/>
<reference evidence="12 13" key="1">
    <citation type="submission" date="2023-08" db="EMBL/GenBank/DDBJ databases">
        <title>Black Yeasts Isolated from many extreme environments.</title>
        <authorList>
            <person name="Coleine C."/>
            <person name="Stajich J.E."/>
            <person name="Selbmann L."/>
        </authorList>
    </citation>
    <scope>NUCLEOTIDE SEQUENCE [LARGE SCALE GENOMIC DNA]</scope>
    <source>
        <strain evidence="12 13">CCFEE 5935</strain>
    </source>
</reference>
<keyword evidence="4" id="KW-0317">Glutathione biosynthesis</keyword>
<organism evidence="12 13">
    <name type="scientific">Saxophila tyrrhenica</name>
    <dbReference type="NCBI Taxonomy" id="1690608"/>
    <lineage>
        <taxon>Eukaryota</taxon>
        <taxon>Fungi</taxon>
        <taxon>Dikarya</taxon>
        <taxon>Ascomycota</taxon>
        <taxon>Pezizomycotina</taxon>
        <taxon>Dothideomycetes</taxon>
        <taxon>Dothideomycetidae</taxon>
        <taxon>Mycosphaerellales</taxon>
        <taxon>Extremaceae</taxon>
        <taxon>Saxophila</taxon>
    </lineage>
</organism>
<dbReference type="GO" id="GO:0016491">
    <property type="term" value="F:oxidoreductase activity"/>
    <property type="evidence" value="ECO:0007669"/>
    <property type="project" value="UniProtKB-KW"/>
</dbReference>
<feature type="compositionally biased region" description="Polar residues" evidence="10">
    <location>
        <begin position="42"/>
        <end position="63"/>
    </location>
</feature>
<comment type="pathway">
    <text evidence="1">Sulfur metabolism; glutathione biosynthesis; glutathione from L-cysteine and L-glutamate: step 1/2.</text>
</comment>
<comment type="caution">
    <text evidence="12">The sequence shown here is derived from an EMBL/GenBank/DDBJ whole genome shotgun (WGS) entry which is preliminary data.</text>
</comment>
<dbReference type="InterPro" id="IPR036812">
    <property type="entry name" value="NAD(P)_OxRdtase_dom_sf"/>
</dbReference>
<evidence type="ECO:0000256" key="1">
    <source>
        <dbReference type="ARBA" id="ARBA00005006"/>
    </source>
</evidence>
<protein>
    <recommendedName>
        <fullName evidence="8">GCS light chain</fullName>
    </recommendedName>
    <alternativeName>
        <fullName evidence="6">Gamma-ECS regulatory subunit</fullName>
    </alternativeName>
    <alternativeName>
        <fullName evidence="9">Gamma-glutamylcysteine synthetase regulatory subunit</fullName>
    </alternativeName>
    <alternativeName>
        <fullName evidence="7">Glutamate--cysteine ligase modifier subunit</fullName>
    </alternativeName>
</protein>
<comment type="similarity">
    <text evidence="2">Belongs to the aldo/keto reductase family. Glutamate--cysteine ligase light chain subfamily.</text>
</comment>
<evidence type="ECO:0000259" key="11">
    <source>
        <dbReference type="Pfam" id="PF00248"/>
    </source>
</evidence>
<evidence type="ECO:0000256" key="10">
    <source>
        <dbReference type="SAM" id="MobiDB-lite"/>
    </source>
</evidence>
<evidence type="ECO:0000313" key="12">
    <source>
        <dbReference type="EMBL" id="KAK5170398.1"/>
    </source>
</evidence>
<dbReference type="GO" id="GO:0030234">
    <property type="term" value="F:enzyme regulator activity"/>
    <property type="evidence" value="ECO:0007669"/>
    <property type="project" value="TreeGrafter"/>
</dbReference>
<dbReference type="SUPFAM" id="SSF51430">
    <property type="entry name" value="NAD(P)-linked oxidoreductase"/>
    <property type="match status" value="1"/>
</dbReference>
<evidence type="ECO:0000256" key="8">
    <source>
        <dbReference type="ARBA" id="ARBA00031732"/>
    </source>
</evidence>
<feature type="region of interest" description="Disordered" evidence="10">
    <location>
        <begin position="40"/>
        <end position="63"/>
    </location>
</feature>
<evidence type="ECO:0000256" key="4">
    <source>
        <dbReference type="ARBA" id="ARBA00022684"/>
    </source>
</evidence>